<dbReference type="CDD" id="cd16713">
    <property type="entry name" value="RING-HC_BIRC2_3_7"/>
    <property type="match status" value="1"/>
</dbReference>
<evidence type="ECO:0000256" key="3">
    <source>
        <dbReference type="ARBA" id="ARBA00022723"/>
    </source>
</evidence>
<dbReference type="InterPro" id="IPR001370">
    <property type="entry name" value="BIR_rpt"/>
</dbReference>
<organism evidence="8 9">
    <name type="scientific">Clunio marinus</name>
    <dbReference type="NCBI Taxonomy" id="568069"/>
    <lineage>
        <taxon>Eukaryota</taxon>
        <taxon>Metazoa</taxon>
        <taxon>Ecdysozoa</taxon>
        <taxon>Arthropoda</taxon>
        <taxon>Hexapoda</taxon>
        <taxon>Insecta</taxon>
        <taxon>Pterygota</taxon>
        <taxon>Neoptera</taxon>
        <taxon>Endopterygota</taxon>
        <taxon>Diptera</taxon>
        <taxon>Nematocera</taxon>
        <taxon>Chironomoidea</taxon>
        <taxon>Chironomidae</taxon>
        <taxon>Clunio</taxon>
    </lineage>
</organism>
<dbReference type="SMART" id="SM00238">
    <property type="entry name" value="BIR"/>
    <property type="match status" value="2"/>
</dbReference>
<dbReference type="InterPro" id="IPR013083">
    <property type="entry name" value="Znf_RING/FYVE/PHD"/>
</dbReference>
<dbReference type="GO" id="GO:0043066">
    <property type="term" value="P:negative regulation of apoptotic process"/>
    <property type="evidence" value="ECO:0007669"/>
    <property type="project" value="TreeGrafter"/>
</dbReference>
<dbReference type="Pfam" id="PF00653">
    <property type="entry name" value="BIR"/>
    <property type="match status" value="2"/>
</dbReference>
<dbReference type="GO" id="GO:0006915">
    <property type="term" value="P:apoptotic process"/>
    <property type="evidence" value="ECO:0007669"/>
    <property type="project" value="UniProtKB-KW"/>
</dbReference>
<dbReference type="AlphaFoldDB" id="A0A1J1J6Y5"/>
<dbReference type="Gene3D" id="1.10.8.10">
    <property type="entry name" value="DNA helicase RuvA subunit, C-terminal domain"/>
    <property type="match status" value="1"/>
</dbReference>
<comment type="similarity">
    <text evidence="1">Belongs to the IAP family.</text>
</comment>
<dbReference type="Gene3D" id="3.30.40.10">
    <property type="entry name" value="Zinc/RING finger domain, C3HC4 (zinc finger)"/>
    <property type="match status" value="1"/>
</dbReference>
<dbReference type="SMART" id="SM00184">
    <property type="entry name" value="RING"/>
    <property type="match status" value="1"/>
</dbReference>
<dbReference type="Pfam" id="PF13920">
    <property type="entry name" value="zf-C3HC4_3"/>
    <property type="match status" value="1"/>
</dbReference>
<evidence type="ECO:0000256" key="4">
    <source>
        <dbReference type="ARBA" id="ARBA00022771"/>
    </source>
</evidence>
<dbReference type="Proteomes" id="UP000183832">
    <property type="component" value="Unassembled WGS sequence"/>
</dbReference>
<sequence>MNSDSSSDSMPLSRSIHTNTLSTRSEVDLKIIENRLRTYSNWPLEFITPEQLAQAGFYYLNIADQVKCAFCNGIIGQWEVNDQPLQEHRKFFPDCPIVRQQELQQEEIGIQSVRTPKSPEFSTLESRTRSFNTWNSTIQDPSLLAQAGFFYLGTGDEVRCFYCDGGLRNWLQNDDPWFEHTRWFPKCPHVMLVKGSNYIKRVIQRSTENGGNQSGNQSMPATPTITVDDAMNAQAALDALAMGLNAGRVRAVVQRRLNLTGRMFNDTETLVSAVLDGQIEDEGFDSSEADDQRVTNQVTQLLLSAVSSVGLNSDETERATSSSSIISPAVPEMSVMTEVGEEPRQPSDERRLKNVECKICMAEEVGVVFLPCGHLLSCVMCAPAMVTCPLCRQYIRGRVRTFLS</sequence>
<feature type="domain" description="RING-type" evidence="7">
    <location>
        <begin position="357"/>
        <end position="392"/>
    </location>
</feature>
<evidence type="ECO:0000259" key="7">
    <source>
        <dbReference type="PROSITE" id="PS50089"/>
    </source>
</evidence>
<protein>
    <submittedName>
        <fullName evidence="8">CLUMA_CG020700, isoform A</fullName>
    </submittedName>
</protein>
<reference evidence="8 9" key="1">
    <citation type="submission" date="2015-04" db="EMBL/GenBank/DDBJ databases">
        <authorList>
            <person name="Syromyatnikov M.Y."/>
            <person name="Popov V.N."/>
        </authorList>
    </citation>
    <scope>NUCLEOTIDE SEQUENCE [LARGE SCALE GENOMIC DNA]</scope>
</reference>
<dbReference type="PANTHER" id="PTHR10044">
    <property type="entry name" value="INHIBITOR OF APOPTOSIS"/>
    <property type="match status" value="1"/>
</dbReference>
<evidence type="ECO:0000256" key="2">
    <source>
        <dbReference type="ARBA" id="ARBA00022703"/>
    </source>
</evidence>
<dbReference type="Gene3D" id="1.10.1170.10">
    <property type="entry name" value="Inhibitor Of Apoptosis Protein (2mihbC-IAP-1), Chain A"/>
    <property type="match status" value="2"/>
</dbReference>
<keyword evidence="2" id="KW-0053">Apoptosis</keyword>
<keyword evidence="5" id="KW-0862">Zinc</keyword>
<dbReference type="PANTHER" id="PTHR10044:SF139">
    <property type="entry name" value="DEATH-ASSOCIATED INHIBITOR OF APOPTOSIS 2"/>
    <property type="match status" value="1"/>
</dbReference>
<dbReference type="FunFam" id="1.10.1170.10:FF:000002">
    <property type="entry name" value="Baculoviral IAP repeat containing 7"/>
    <property type="match status" value="1"/>
</dbReference>
<gene>
    <name evidence="8" type="primary">putative Apoptosis 2 inhibitor</name>
    <name evidence="8" type="ORF">CLUMA_CG020700</name>
</gene>
<evidence type="ECO:0000313" key="9">
    <source>
        <dbReference type="Proteomes" id="UP000183832"/>
    </source>
</evidence>
<dbReference type="GO" id="GO:0031398">
    <property type="term" value="P:positive regulation of protein ubiquitination"/>
    <property type="evidence" value="ECO:0007669"/>
    <property type="project" value="TreeGrafter"/>
</dbReference>
<evidence type="ECO:0000256" key="5">
    <source>
        <dbReference type="ARBA" id="ARBA00022833"/>
    </source>
</evidence>
<dbReference type="PROSITE" id="PS50089">
    <property type="entry name" value="ZF_RING_2"/>
    <property type="match status" value="1"/>
</dbReference>
<dbReference type="FunFam" id="1.10.1170.10:FF:000003">
    <property type="entry name" value="E3 ubiquitin-protein ligase XIAP"/>
    <property type="match status" value="1"/>
</dbReference>
<dbReference type="InterPro" id="IPR001841">
    <property type="entry name" value="Znf_RING"/>
</dbReference>
<dbReference type="OrthoDB" id="774873at2759"/>
<accession>A0A1J1J6Y5</accession>
<name>A0A1J1J6Y5_9DIPT</name>
<keyword evidence="9" id="KW-1185">Reference proteome</keyword>
<dbReference type="GO" id="GO:0005634">
    <property type="term" value="C:nucleus"/>
    <property type="evidence" value="ECO:0007669"/>
    <property type="project" value="TreeGrafter"/>
</dbReference>
<dbReference type="GO" id="GO:0043027">
    <property type="term" value="F:cysteine-type endopeptidase inhibitor activity involved in apoptotic process"/>
    <property type="evidence" value="ECO:0007669"/>
    <property type="project" value="TreeGrafter"/>
</dbReference>
<keyword evidence="3" id="KW-0479">Metal-binding</keyword>
<dbReference type="SUPFAM" id="SSF57924">
    <property type="entry name" value="Inhibitor of apoptosis (IAP) repeat"/>
    <property type="match status" value="2"/>
</dbReference>
<dbReference type="PROSITE" id="PS01282">
    <property type="entry name" value="BIR_REPEAT_1"/>
    <property type="match status" value="1"/>
</dbReference>
<dbReference type="InterPro" id="IPR050784">
    <property type="entry name" value="IAP"/>
</dbReference>
<dbReference type="GO" id="GO:0061630">
    <property type="term" value="F:ubiquitin protein ligase activity"/>
    <property type="evidence" value="ECO:0007669"/>
    <property type="project" value="TreeGrafter"/>
</dbReference>
<dbReference type="PROSITE" id="PS50143">
    <property type="entry name" value="BIR_REPEAT_2"/>
    <property type="match status" value="2"/>
</dbReference>
<evidence type="ECO:0000313" key="8">
    <source>
        <dbReference type="EMBL" id="CRL07746.1"/>
    </source>
</evidence>
<proteinExistence type="inferred from homology"/>
<dbReference type="GO" id="GO:0008270">
    <property type="term" value="F:zinc ion binding"/>
    <property type="evidence" value="ECO:0007669"/>
    <property type="project" value="UniProtKB-KW"/>
</dbReference>
<dbReference type="STRING" id="568069.A0A1J1J6Y5"/>
<evidence type="ECO:0000256" key="1">
    <source>
        <dbReference type="ARBA" id="ARBA00006672"/>
    </source>
</evidence>
<dbReference type="CDD" id="cd00022">
    <property type="entry name" value="BIR"/>
    <property type="match status" value="2"/>
</dbReference>
<dbReference type="EMBL" id="CVRI01000073">
    <property type="protein sequence ID" value="CRL07746.1"/>
    <property type="molecule type" value="Genomic_DNA"/>
</dbReference>
<keyword evidence="4 6" id="KW-0863">Zinc-finger</keyword>
<evidence type="ECO:0000256" key="6">
    <source>
        <dbReference type="PROSITE-ProRule" id="PRU00175"/>
    </source>
</evidence>
<dbReference type="GO" id="GO:0051726">
    <property type="term" value="P:regulation of cell cycle"/>
    <property type="evidence" value="ECO:0007669"/>
    <property type="project" value="TreeGrafter"/>
</dbReference>
<dbReference type="GO" id="GO:0005737">
    <property type="term" value="C:cytoplasm"/>
    <property type="evidence" value="ECO:0007669"/>
    <property type="project" value="TreeGrafter"/>
</dbReference>